<reference evidence="1 2" key="1">
    <citation type="journal article" date="2016" name="Genome Announc.">
        <title>Draft Genome Sequence of the Thermotolerant Cyanobacterium Desertifilum sp. IPPAS B-1220.</title>
        <authorList>
            <person name="Mironov K.S."/>
            <person name="Sinetova M.A."/>
            <person name="Bolatkhan K."/>
            <person name="Zayadan B.K."/>
            <person name="Ustinova V.V."/>
            <person name="Kupriyanova E.V."/>
            <person name="Skrypnik A.N."/>
            <person name="Gogoleva N.E."/>
            <person name="Gogolev Y.V."/>
            <person name="Los D.A."/>
        </authorList>
    </citation>
    <scope>NUCLEOTIDE SEQUENCE [LARGE SCALE GENOMIC DNA]</scope>
    <source>
        <strain evidence="1 2">IPPAS B-1220</strain>
    </source>
</reference>
<dbReference type="EC" id="2.3.-.-" evidence="1"/>
<protein>
    <submittedName>
        <fullName evidence="1">GNAT family N-acetyltransferase</fullName>
        <ecNumber evidence="1">2.3.-.-</ecNumber>
    </submittedName>
</protein>
<dbReference type="EMBL" id="CP182909">
    <property type="protein sequence ID" value="XPM65551.1"/>
    <property type="molecule type" value="Genomic_DNA"/>
</dbReference>
<sequence length="251" mass="28302">MAFFRQYIAPFFIVLIFAIALLAVSARIFLPSDMAAPAPITEEVGEASAESAIADLPPDLAIWIRGSYRRLACTYTVGFQCKLVARQFVPGYQLRAGWGIEHALLSKFMQETYEELFPGRNFSHVPKAVEQFLSSQTPLWWVEVEEQTSGSDYLTPLPPPVGCLWMGNAIDQIGGDRNSHIFLVYVKPEHRRKGIGSALMRHAENWARQRGDRQISLQVFHNNDIALNLYQSLGYSSLSLWMVKPLNPKAE</sequence>
<keyword evidence="2" id="KW-1185">Reference proteome</keyword>
<keyword evidence="1" id="KW-0012">Acyltransferase</keyword>
<name>A0ACD5H052_9CYAN</name>
<gene>
    <name evidence="1" type="ORF">BH720_007790</name>
</gene>
<accession>A0ACD5H052</accession>
<proteinExistence type="predicted"/>
<evidence type="ECO:0000313" key="2">
    <source>
        <dbReference type="Proteomes" id="UP000095472"/>
    </source>
</evidence>
<organism evidence="1 2">
    <name type="scientific">Desertifilum tharense IPPAS B-1220</name>
    <dbReference type="NCBI Taxonomy" id="1781255"/>
    <lineage>
        <taxon>Bacteria</taxon>
        <taxon>Bacillati</taxon>
        <taxon>Cyanobacteriota</taxon>
        <taxon>Cyanophyceae</taxon>
        <taxon>Desertifilales</taxon>
        <taxon>Desertifilaceae</taxon>
        <taxon>Desertifilum</taxon>
    </lineage>
</organism>
<dbReference type="Proteomes" id="UP000095472">
    <property type="component" value="Chromosome"/>
</dbReference>
<keyword evidence="1" id="KW-0808">Transferase</keyword>
<evidence type="ECO:0000313" key="1">
    <source>
        <dbReference type="EMBL" id="XPM65551.1"/>
    </source>
</evidence>